<comment type="caution">
    <text evidence="2">The sequence shown here is derived from an EMBL/GenBank/DDBJ whole genome shotgun (WGS) entry which is preliminary data.</text>
</comment>
<proteinExistence type="predicted"/>
<feature type="chain" id="PRO_5038713280" description="DUF4148 domain-containing protein" evidence="1">
    <location>
        <begin position="22"/>
        <end position="247"/>
    </location>
</feature>
<evidence type="ECO:0000313" key="2">
    <source>
        <dbReference type="EMBL" id="HJA79314.1"/>
    </source>
</evidence>
<evidence type="ECO:0008006" key="4">
    <source>
        <dbReference type="Google" id="ProtNLM"/>
    </source>
</evidence>
<feature type="signal peptide" evidence="1">
    <location>
        <begin position="1"/>
        <end position="21"/>
    </location>
</feature>
<accession>A0A9D2HP14</accession>
<sequence>MFIKTLCVAAALLAITASAFAEPHTVEMETGAVPGFDGGNVSLLSQPGVLEELERQKDIAADRAWKAEQRAWTRRQQARQLAVEEARKMGFADGDAQTPKTREQFLSAGGSELAYGEYIAAFTFASEAQANPLPTNPLGMKEIAELESDLSTGTLGLETLPVYKDRLTSEDFSRLLQAAKKRDLPPSFTRASHMGLLDGTFQSVKTLEQFVDAGGVPEYYPEYMRQAEFASRLKAQEKQQIMNTTGQ</sequence>
<dbReference type="EMBL" id="DWZD01000040">
    <property type="protein sequence ID" value="HJA79314.1"/>
    <property type="molecule type" value="Genomic_DNA"/>
</dbReference>
<name>A0A9D2HP14_9BACT</name>
<dbReference type="AlphaFoldDB" id="A0A9D2HP14"/>
<evidence type="ECO:0000313" key="3">
    <source>
        <dbReference type="Proteomes" id="UP000823821"/>
    </source>
</evidence>
<reference evidence="2" key="2">
    <citation type="submission" date="2021-04" db="EMBL/GenBank/DDBJ databases">
        <authorList>
            <person name="Gilroy R."/>
        </authorList>
    </citation>
    <scope>NUCLEOTIDE SEQUENCE</scope>
    <source>
        <strain evidence="2">5032</strain>
    </source>
</reference>
<gene>
    <name evidence="2" type="ORF">H9784_07095</name>
</gene>
<keyword evidence="1" id="KW-0732">Signal</keyword>
<evidence type="ECO:0000256" key="1">
    <source>
        <dbReference type="SAM" id="SignalP"/>
    </source>
</evidence>
<reference evidence="2" key="1">
    <citation type="journal article" date="2021" name="PeerJ">
        <title>Extensive microbial diversity within the chicken gut microbiome revealed by metagenomics and culture.</title>
        <authorList>
            <person name="Gilroy R."/>
            <person name="Ravi A."/>
            <person name="Getino M."/>
            <person name="Pursley I."/>
            <person name="Horton D.L."/>
            <person name="Alikhan N.F."/>
            <person name="Baker D."/>
            <person name="Gharbi K."/>
            <person name="Hall N."/>
            <person name="Watson M."/>
            <person name="Adriaenssens E.M."/>
            <person name="Foster-Nyarko E."/>
            <person name="Jarju S."/>
            <person name="Secka A."/>
            <person name="Antonio M."/>
            <person name="Oren A."/>
            <person name="Chaudhuri R.R."/>
            <person name="La Ragione R."/>
            <person name="Hildebrand F."/>
            <person name="Pallen M.J."/>
        </authorList>
    </citation>
    <scope>NUCLEOTIDE SEQUENCE</scope>
    <source>
        <strain evidence="2">5032</strain>
    </source>
</reference>
<protein>
    <recommendedName>
        <fullName evidence="4">DUF4148 domain-containing protein</fullName>
    </recommendedName>
</protein>
<organism evidence="2 3">
    <name type="scientific">Candidatus Desulfovibrio intestinavium</name>
    <dbReference type="NCBI Taxonomy" id="2838534"/>
    <lineage>
        <taxon>Bacteria</taxon>
        <taxon>Pseudomonadati</taxon>
        <taxon>Thermodesulfobacteriota</taxon>
        <taxon>Desulfovibrionia</taxon>
        <taxon>Desulfovibrionales</taxon>
        <taxon>Desulfovibrionaceae</taxon>
        <taxon>Desulfovibrio</taxon>
    </lineage>
</organism>
<dbReference type="Proteomes" id="UP000823821">
    <property type="component" value="Unassembled WGS sequence"/>
</dbReference>